<dbReference type="GO" id="GO:0030288">
    <property type="term" value="C:outer membrane-bounded periplasmic space"/>
    <property type="evidence" value="ECO:0007669"/>
    <property type="project" value="TreeGrafter"/>
</dbReference>
<dbReference type="InterPro" id="IPR021731">
    <property type="entry name" value="AMIN_dom"/>
</dbReference>
<dbReference type="PANTHER" id="PTHR30404">
    <property type="entry name" value="N-ACETYLMURAMOYL-L-ALANINE AMIDASE"/>
    <property type="match status" value="1"/>
</dbReference>
<dbReference type="Pfam" id="PF01520">
    <property type="entry name" value="Amidase_3"/>
    <property type="match status" value="1"/>
</dbReference>
<organism evidence="7 8">
    <name type="scientific">Desulfococcus multivorans DSM 2059</name>
    <dbReference type="NCBI Taxonomy" id="1121405"/>
    <lineage>
        <taxon>Bacteria</taxon>
        <taxon>Pseudomonadati</taxon>
        <taxon>Thermodesulfobacteriota</taxon>
        <taxon>Desulfobacteria</taxon>
        <taxon>Desulfobacterales</taxon>
        <taxon>Desulfococcaceae</taxon>
        <taxon>Desulfococcus</taxon>
    </lineage>
</organism>
<keyword evidence="8" id="KW-1185">Reference proteome</keyword>
<dbReference type="Proteomes" id="UP000014977">
    <property type="component" value="Unassembled WGS sequence"/>
</dbReference>
<feature type="region of interest" description="Disordered" evidence="4">
    <location>
        <begin position="202"/>
        <end position="222"/>
    </location>
</feature>
<dbReference type="PATRIC" id="fig|1121405.3.peg.2518"/>
<evidence type="ECO:0000256" key="5">
    <source>
        <dbReference type="SAM" id="SignalP"/>
    </source>
</evidence>
<dbReference type="EC" id="3.5.1.28" evidence="2"/>
<feature type="region of interest" description="Disordered" evidence="4">
    <location>
        <begin position="132"/>
        <end position="167"/>
    </location>
</feature>
<keyword evidence="3 7" id="KW-0378">Hydrolase</keyword>
<proteinExistence type="predicted"/>
<dbReference type="STRING" id="897.B2D07_10700"/>
<name>S7TQC8_DESML</name>
<dbReference type="Gene3D" id="3.40.630.40">
    <property type="entry name" value="Zn-dependent exopeptidases"/>
    <property type="match status" value="1"/>
</dbReference>
<dbReference type="OrthoDB" id="9806267at2"/>
<comment type="catalytic activity">
    <reaction evidence="1">
        <text>Hydrolyzes the link between N-acetylmuramoyl residues and L-amino acid residues in certain cell-wall glycopeptides.</text>
        <dbReference type="EC" id="3.5.1.28"/>
    </reaction>
</comment>
<dbReference type="PANTHER" id="PTHR30404:SF0">
    <property type="entry name" value="N-ACETYLMURAMOYL-L-ALANINE AMIDASE AMIC"/>
    <property type="match status" value="1"/>
</dbReference>
<dbReference type="Gene3D" id="1.25.40.10">
    <property type="entry name" value="Tetratricopeptide repeat domain"/>
    <property type="match status" value="1"/>
</dbReference>
<dbReference type="SMART" id="SM00646">
    <property type="entry name" value="Ami_3"/>
    <property type="match status" value="1"/>
</dbReference>
<evidence type="ECO:0000256" key="1">
    <source>
        <dbReference type="ARBA" id="ARBA00001561"/>
    </source>
</evidence>
<dbReference type="InterPro" id="IPR050695">
    <property type="entry name" value="N-acetylmuramoyl_amidase_3"/>
</dbReference>
<comment type="caution">
    <text evidence="7">The sequence shown here is derived from an EMBL/GenBank/DDBJ whole genome shotgun (WGS) entry which is preliminary data.</text>
</comment>
<evidence type="ECO:0000313" key="7">
    <source>
        <dbReference type="EMBL" id="EPR39176.1"/>
    </source>
</evidence>
<evidence type="ECO:0000256" key="4">
    <source>
        <dbReference type="SAM" id="MobiDB-lite"/>
    </source>
</evidence>
<accession>S7TQC8</accession>
<protein>
    <recommendedName>
        <fullName evidence="2">N-acetylmuramoyl-L-alanine amidase</fullName>
        <ecNumber evidence="2">3.5.1.28</ecNumber>
    </recommendedName>
</protein>
<keyword evidence="5" id="KW-0732">Signal</keyword>
<dbReference type="eggNOG" id="COG0860">
    <property type="taxonomic scope" value="Bacteria"/>
</dbReference>
<feature type="compositionally biased region" description="Low complexity" evidence="4">
    <location>
        <begin position="203"/>
        <end position="221"/>
    </location>
</feature>
<dbReference type="GO" id="GO:0009253">
    <property type="term" value="P:peptidoglycan catabolic process"/>
    <property type="evidence" value="ECO:0007669"/>
    <property type="project" value="InterPro"/>
</dbReference>
<dbReference type="InterPro" id="IPR002508">
    <property type="entry name" value="MurNAc-LAA_cat"/>
</dbReference>
<evidence type="ECO:0000259" key="6">
    <source>
        <dbReference type="SMART" id="SM00646"/>
    </source>
</evidence>
<feature type="domain" description="MurNAc-LAA" evidence="6">
    <location>
        <begin position="453"/>
        <end position="604"/>
    </location>
</feature>
<dbReference type="Gene3D" id="2.60.40.3500">
    <property type="match status" value="1"/>
</dbReference>
<evidence type="ECO:0000256" key="2">
    <source>
        <dbReference type="ARBA" id="ARBA00011901"/>
    </source>
</evidence>
<dbReference type="RefSeq" id="WP_020877589.1">
    <property type="nucleotide sequence ID" value="NZ_ATHJ01000092.1"/>
</dbReference>
<dbReference type="InterPro" id="IPR011990">
    <property type="entry name" value="TPR-like_helical_dom_sf"/>
</dbReference>
<feature type="chain" id="PRO_5030177211" description="N-acetylmuramoyl-L-alanine amidase" evidence="5">
    <location>
        <begin position="29"/>
        <end position="624"/>
    </location>
</feature>
<dbReference type="EMBL" id="ATHJ01000092">
    <property type="protein sequence ID" value="EPR39176.1"/>
    <property type="molecule type" value="Genomic_DNA"/>
</dbReference>
<gene>
    <name evidence="7" type="ORF">dsmv_2832</name>
</gene>
<evidence type="ECO:0000256" key="3">
    <source>
        <dbReference type="ARBA" id="ARBA00022801"/>
    </source>
</evidence>
<dbReference type="AlphaFoldDB" id="S7TQC8"/>
<dbReference type="SUPFAM" id="SSF53187">
    <property type="entry name" value="Zn-dependent exopeptidases"/>
    <property type="match status" value="1"/>
</dbReference>
<dbReference type="CDD" id="cd02696">
    <property type="entry name" value="MurNAc-LAA"/>
    <property type="match status" value="1"/>
</dbReference>
<dbReference type="Pfam" id="PF11741">
    <property type="entry name" value="AMIN"/>
    <property type="match status" value="1"/>
</dbReference>
<feature type="compositionally biased region" description="Low complexity" evidence="4">
    <location>
        <begin position="149"/>
        <end position="158"/>
    </location>
</feature>
<evidence type="ECO:0000313" key="8">
    <source>
        <dbReference type="Proteomes" id="UP000014977"/>
    </source>
</evidence>
<sequence>MKLYCKVVFSLLMISIVAILCLPSPLPAVTEKQEYDRAHSYFEKFIKDSKRKQYRDNWMTCIQKFQAAYRRNPGGNYAAANLFMAGKIYNDLYALSGRLSDRKESVDIFNRLINRHPKSRYRSKAQAVLRSFEDKKTSSGSAAPDAVPTAATESASAERSVYHKERSSRFKQAKTAFKADTSNDVPGDDPISRLIVIEETCDPKAFSSPPKAPASSRGGSPTVINRLRYWSNPSYTRVVIDGNRETTYTPNLLKQDPDSDKPQRLYIDFENSRLGQDLQKAVPIDDDLLLGARAGQCTPDVVRVVVDIKSFKTYKVFSLSNPFRTIIDVWGKDSGETAPAKAVAAGTKQTRLPHKRPLVAPKPHVYHAAIRSQSAITANDLAKQFALGVKRIVIDAGHGGHDGGAPGYIKGVREKDVVLSIARRLAKKIRNELGCEVIMTRNSDRFLTLEERTAIANTQNADLFISIHCNASKSPRAYGFETYYLNLATDDDAILVAARENATSRKTISDLQNILNDLMQNSKINESSRLATYVQNSLYSQMKGNYRYVSNKGVKQAPFYVLLGAQMPAILVETSFISNERECKRLVTAQYQEDLCKAIVKGVRGYIRETTPTAFWNPRPSKKG</sequence>
<feature type="signal peptide" evidence="5">
    <location>
        <begin position="1"/>
        <end position="28"/>
    </location>
</feature>
<dbReference type="FunFam" id="3.40.630.40:FF:000005">
    <property type="entry name" value="N-acetylmuramoyl-L-alanine amidase (AmiA)"/>
    <property type="match status" value="1"/>
</dbReference>
<dbReference type="GO" id="GO:0008745">
    <property type="term" value="F:N-acetylmuramoyl-L-alanine amidase activity"/>
    <property type="evidence" value="ECO:0007669"/>
    <property type="project" value="UniProtKB-EC"/>
</dbReference>
<reference evidence="7 8" key="1">
    <citation type="journal article" date="2013" name="Genome Announc.">
        <title>Draft genome sequences for three mercury-methylating, sulfate-reducing bacteria.</title>
        <authorList>
            <person name="Brown S.D."/>
            <person name="Hurt R.A.Jr."/>
            <person name="Gilmour C.C."/>
            <person name="Elias D.A."/>
        </authorList>
    </citation>
    <scope>NUCLEOTIDE SEQUENCE [LARGE SCALE GENOMIC DNA]</scope>
    <source>
        <strain evidence="7 8">DSM 2059</strain>
    </source>
</reference>